<gene>
    <name evidence="2" type="ORF">WR25_22016</name>
</gene>
<sequence length="814" mass="94410">MANLSPIHNLLLLIHDDETCRQLAVNSSEQYQFELGNHSKFKVKFDVVKLNGERKSAVVRSSSFMKRLLRGDKRQNSIDLSELPLGEKTTFPLKTHGYSIDITMDREIRKTDVPNLEFEDVLEFIQRLHEYECSTWKDESMQAKRKSRLEYDGELSDVPFAILHTVAIFHMMPPIIVEMITLASFLVWDCSTAPLSPISISKTCNNLIRQTPEDHELADAVSSYLAACVNGEIDRILGDLSECDPLFPPGNSNVLKELNASLRSVSEVCALPLWTSYPNNDPLHYLTEELTSFLSKHVNAWAEKLPLDWNLNDMCHYMLEYGVAIRNEFSMPTVFFKQYGIDYIEISMKIMDKKICSSFPSYLKRQLESLDSRNDEQLDKFTKCTMKIYDIFNQMLKFARDNGLNSLEMENFECWFENIAVFWTYSWRSISKKMVEKTISLADEEDDRKEQQRPLPAGLYSFLCIQKGISDDFAKLALKQSSNLLMTTIAIINIFCENSYAYCKRVYSEALSHRRRRGSQILTSPQKYRIARAMNGMEKSLKFTEERWENLLELERVKTSMRAEELEAVKRNAEATLRSTREKCESMMTILAERVAARRKDEISRIAEMVAHHRSTNRLFGVSWEMHSTKEHGKWDHAITAVENLVGGYHEKMEERCCRLTCAVIGRVLEEEICKRLKPSNTEVYYGEIYMITRTLCTILGVESKQVPLLTSLRYKSFTTQELLLMFYEQTIEAQVKQTSTEFLRLQCAYSKTENENNIVYLNINDIILNQNQQTSQRSNEIFLRVELLPKALFPDKEFPISESKLLSKTRIHL</sequence>
<proteinExistence type="predicted"/>
<dbReference type="InterPro" id="IPR052095">
    <property type="entry name" value="UNC-13_domain"/>
</dbReference>
<dbReference type="AlphaFoldDB" id="A0A2A2JR18"/>
<keyword evidence="3" id="KW-1185">Reference proteome</keyword>
<protein>
    <submittedName>
        <fullName evidence="2">Uncharacterized protein</fullName>
    </submittedName>
</protein>
<name>A0A2A2JR18_9BILA</name>
<dbReference type="EMBL" id="LIAE01010269">
    <property type="protein sequence ID" value="PAV64194.1"/>
    <property type="molecule type" value="Genomic_DNA"/>
</dbReference>
<dbReference type="OrthoDB" id="7976202at2759"/>
<accession>A0A2A2JR18</accession>
<comment type="caution">
    <text evidence="2">The sequence shown here is derived from an EMBL/GenBank/DDBJ whole genome shotgun (WGS) entry which is preliminary data.</text>
</comment>
<keyword evidence="1" id="KW-0268">Exocytosis</keyword>
<evidence type="ECO:0000256" key="1">
    <source>
        <dbReference type="ARBA" id="ARBA00022483"/>
    </source>
</evidence>
<dbReference type="PANTHER" id="PTHR45999">
    <property type="entry name" value="UNC-13-4A, ISOFORM B"/>
    <property type="match status" value="1"/>
</dbReference>
<dbReference type="PANTHER" id="PTHR45999:SF4">
    <property type="entry name" value="UNC-13-4A, ISOFORM B"/>
    <property type="match status" value="1"/>
</dbReference>
<reference evidence="2 3" key="1">
    <citation type="journal article" date="2017" name="Curr. Biol.">
        <title>Genome architecture and evolution of a unichromosomal asexual nematode.</title>
        <authorList>
            <person name="Fradin H."/>
            <person name="Zegar C."/>
            <person name="Gutwein M."/>
            <person name="Lucas J."/>
            <person name="Kovtun M."/>
            <person name="Corcoran D."/>
            <person name="Baugh L.R."/>
            <person name="Kiontke K."/>
            <person name="Gunsalus K."/>
            <person name="Fitch D.H."/>
            <person name="Piano F."/>
        </authorList>
    </citation>
    <scope>NUCLEOTIDE SEQUENCE [LARGE SCALE GENOMIC DNA]</scope>
    <source>
        <strain evidence="2">PF1309</strain>
    </source>
</reference>
<organism evidence="2 3">
    <name type="scientific">Diploscapter pachys</name>
    <dbReference type="NCBI Taxonomy" id="2018661"/>
    <lineage>
        <taxon>Eukaryota</taxon>
        <taxon>Metazoa</taxon>
        <taxon>Ecdysozoa</taxon>
        <taxon>Nematoda</taxon>
        <taxon>Chromadorea</taxon>
        <taxon>Rhabditida</taxon>
        <taxon>Rhabditina</taxon>
        <taxon>Rhabditomorpha</taxon>
        <taxon>Rhabditoidea</taxon>
        <taxon>Rhabditidae</taxon>
        <taxon>Diploscapter</taxon>
    </lineage>
</organism>
<dbReference type="GO" id="GO:0006887">
    <property type="term" value="P:exocytosis"/>
    <property type="evidence" value="ECO:0007669"/>
    <property type="project" value="UniProtKB-KW"/>
</dbReference>
<evidence type="ECO:0000313" key="2">
    <source>
        <dbReference type="EMBL" id="PAV64194.1"/>
    </source>
</evidence>
<dbReference type="STRING" id="2018661.A0A2A2JR18"/>
<dbReference type="GO" id="GO:0099503">
    <property type="term" value="C:secretory vesicle"/>
    <property type="evidence" value="ECO:0007669"/>
    <property type="project" value="TreeGrafter"/>
</dbReference>
<evidence type="ECO:0000313" key="3">
    <source>
        <dbReference type="Proteomes" id="UP000218231"/>
    </source>
</evidence>
<dbReference type="Proteomes" id="UP000218231">
    <property type="component" value="Unassembled WGS sequence"/>
</dbReference>